<evidence type="ECO:0000256" key="2">
    <source>
        <dbReference type="SAM" id="SignalP"/>
    </source>
</evidence>
<feature type="chain" id="PRO_5044810436" evidence="2">
    <location>
        <begin position="29"/>
        <end position="96"/>
    </location>
</feature>
<reference evidence="4" key="1">
    <citation type="journal article" date="2024" name="IScience">
        <title>Strigolactones Initiate the Formation of Haustorium-like Structures in Castilleja.</title>
        <authorList>
            <person name="Buerger M."/>
            <person name="Peterson D."/>
            <person name="Chory J."/>
        </authorList>
    </citation>
    <scope>NUCLEOTIDE SEQUENCE [LARGE SCALE GENOMIC DNA]</scope>
</reference>
<gene>
    <name evidence="3" type="ORF">CASFOL_001124</name>
</gene>
<evidence type="ECO:0000313" key="3">
    <source>
        <dbReference type="EMBL" id="KAL3655338.1"/>
    </source>
</evidence>
<evidence type="ECO:0000313" key="4">
    <source>
        <dbReference type="Proteomes" id="UP001632038"/>
    </source>
</evidence>
<feature type="signal peptide" evidence="2">
    <location>
        <begin position="1"/>
        <end position="28"/>
    </location>
</feature>
<dbReference type="Proteomes" id="UP001632038">
    <property type="component" value="Unassembled WGS sequence"/>
</dbReference>
<protein>
    <submittedName>
        <fullName evidence="3">Uncharacterized protein</fullName>
    </submittedName>
</protein>
<dbReference type="InterPro" id="IPR044993">
    <property type="entry name" value="BXL"/>
</dbReference>
<dbReference type="InterPro" id="IPR036962">
    <property type="entry name" value="Glyco_hydro_3_N_sf"/>
</dbReference>
<sequence>MYKSNFHNMKTLTLFSLIAIFTLTLLSAADSANKPPFSCDFPTTKSFGFCQTTLSIQERARDLISRLTLDEMISQLVSSSPAIPRLGIAAYEWWSV</sequence>
<dbReference type="AlphaFoldDB" id="A0ABD3ELY1"/>
<dbReference type="Gene3D" id="3.20.20.300">
    <property type="entry name" value="Glycoside hydrolase, family 3, N-terminal domain"/>
    <property type="match status" value="1"/>
</dbReference>
<proteinExistence type="inferred from homology"/>
<keyword evidence="4" id="KW-1185">Reference proteome</keyword>
<comment type="caution">
    <text evidence="3">The sequence shown here is derived from an EMBL/GenBank/DDBJ whole genome shotgun (WGS) entry which is preliminary data.</text>
</comment>
<dbReference type="PANTHER" id="PTHR42721">
    <property type="entry name" value="SUGAR HYDROLASE-RELATED"/>
    <property type="match status" value="1"/>
</dbReference>
<name>A0ABD3ELY1_9LAMI</name>
<organism evidence="3 4">
    <name type="scientific">Castilleja foliolosa</name>
    <dbReference type="NCBI Taxonomy" id="1961234"/>
    <lineage>
        <taxon>Eukaryota</taxon>
        <taxon>Viridiplantae</taxon>
        <taxon>Streptophyta</taxon>
        <taxon>Embryophyta</taxon>
        <taxon>Tracheophyta</taxon>
        <taxon>Spermatophyta</taxon>
        <taxon>Magnoliopsida</taxon>
        <taxon>eudicotyledons</taxon>
        <taxon>Gunneridae</taxon>
        <taxon>Pentapetalae</taxon>
        <taxon>asterids</taxon>
        <taxon>lamiids</taxon>
        <taxon>Lamiales</taxon>
        <taxon>Orobanchaceae</taxon>
        <taxon>Pedicularideae</taxon>
        <taxon>Castillejinae</taxon>
        <taxon>Castilleja</taxon>
    </lineage>
</organism>
<dbReference type="EMBL" id="JAVIJP010000002">
    <property type="protein sequence ID" value="KAL3655338.1"/>
    <property type="molecule type" value="Genomic_DNA"/>
</dbReference>
<evidence type="ECO:0000256" key="1">
    <source>
        <dbReference type="ARBA" id="ARBA00005336"/>
    </source>
</evidence>
<comment type="similarity">
    <text evidence="1">Belongs to the glycosyl hydrolase 3 family.</text>
</comment>
<dbReference type="PANTHER" id="PTHR42721:SF3">
    <property type="entry name" value="BETA-D-XYLOSIDASE 5-RELATED"/>
    <property type="match status" value="1"/>
</dbReference>
<accession>A0ABD3ELY1</accession>
<keyword evidence="2" id="KW-0732">Signal</keyword>